<evidence type="ECO:0000313" key="1">
    <source>
        <dbReference type="EMBL" id="GIY05521.1"/>
    </source>
</evidence>
<dbReference type="EMBL" id="BPLQ01004098">
    <property type="protein sequence ID" value="GIY05521.1"/>
    <property type="molecule type" value="Genomic_DNA"/>
</dbReference>
<keyword evidence="2" id="KW-1185">Reference proteome</keyword>
<evidence type="ECO:0000313" key="2">
    <source>
        <dbReference type="Proteomes" id="UP001054837"/>
    </source>
</evidence>
<gene>
    <name evidence="1" type="ORF">CDAR_49261</name>
</gene>
<sequence length="93" mass="10815">MFASDKCEFFYRFLVSSPRTSSNVIPYNRYLLKAESTLQKKQSPVPDIEEVCSQVSFEMNSIFTLEHIKPGFQLHHANFPTFISVFFSLFGHE</sequence>
<name>A0AAV4Q925_9ARAC</name>
<proteinExistence type="predicted"/>
<organism evidence="1 2">
    <name type="scientific">Caerostris darwini</name>
    <dbReference type="NCBI Taxonomy" id="1538125"/>
    <lineage>
        <taxon>Eukaryota</taxon>
        <taxon>Metazoa</taxon>
        <taxon>Ecdysozoa</taxon>
        <taxon>Arthropoda</taxon>
        <taxon>Chelicerata</taxon>
        <taxon>Arachnida</taxon>
        <taxon>Araneae</taxon>
        <taxon>Araneomorphae</taxon>
        <taxon>Entelegynae</taxon>
        <taxon>Araneoidea</taxon>
        <taxon>Araneidae</taxon>
        <taxon>Caerostris</taxon>
    </lineage>
</organism>
<reference evidence="1 2" key="1">
    <citation type="submission" date="2021-06" db="EMBL/GenBank/DDBJ databases">
        <title>Caerostris darwini draft genome.</title>
        <authorList>
            <person name="Kono N."/>
            <person name="Arakawa K."/>
        </authorList>
    </citation>
    <scope>NUCLEOTIDE SEQUENCE [LARGE SCALE GENOMIC DNA]</scope>
</reference>
<accession>A0AAV4Q925</accession>
<dbReference type="Proteomes" id="UP001054837">
    <property type="component" value="Unassembled WGS sequence"/>
</dbReference>
<protein>
    <submittedName>
        <fullName evidence="1">Uncharacterized protein</fullName>
    </submittedName>
</protein>
<dbReference type="AlphaFoldDB" id="A0AAV4Q925"/>
<comment type="caution">
    <text evidence="1">The sequence shown here is derived from an EMBL/GenBank/DDBJ whole genome shotgun (WGS) entry which is preliminary data.</text>
</comment>